<reference evidence="7" key="1">
    <citation type="journal article" date="2019" name="Int. J. Syst. Evol. Microbiol.">
        <title>The Global Catalogue of Microorganisms (GCM) 10K type strain sequencing project: providing services to taxonomists for standard genome sequencing and annotation.</title>
        <authorList>
            <consortium name="The Broad Institute Genomics Platform"/>
            <consortium name="The Broad Institute Genome Sequencing Center for Infectious Disease"/>
            <person name="Wu L."/>
            <person name="Ma J."/>
        </authorList>
    </citation>
    <scope>NUCLEOTIDE SEQUENCE [LARGE SCALE GENOMIC DNA]</scope>
    <source>
        <strain evidence="7">JCM 9371</strain>
    </source>
</reference>
<keyword evidence="2" id="KW-0503">Monooxygenase</keyword>
<proteinExistence type="predicted"/>
<dbReference type="PANTHER" id="PTHR30137">
    <property type="entry name" value="LUCIFERASE-LIKE MONOOXYGENASE"/>
    <property type="match status" value="1"/>
</dbReference>
<dbReference type="Pfam" id="PF00296">
    <property type="entry name" value="Bac_luciferase"/>
    <property type="match status" value="1"/>
</dbReference>
<protein>
    <submittedName>
        <fullName evidence="6">LLM class flavin-dependent oxidoreductase</fullName>
    </submittedName>
</protein>
<dbReference type="RefSeq" id="WP_131756046.1">
    <property type="nucleotide sequence ID" value="NZ_CAACUY010000011.1"/>
</dbReference>
<dbReference type="Pfam" id="PF02036">
    <property type="entry name" value="SCP2"/>
    <property type="match status" value="1"/>
</dbReference>
<evidence type="ECO:0000256" key="2">
    <source>
        <dbReference type="ARBA" id="ARBA00023033"/>
    </source>
</evidence>
<dbReference type="Proteomes" id="UP001597063">
    <property type="component" value="Unassembled WGS sequence"/>
</dbReference>
<comment type="caution">
    <text evidence="6">The sequence shown here is derived from an EMBL/GenBank/DDBJ whole genome shotgun (WGS) entry which is preliminary data.</text>
</comment>
<feature type="domain" description="Luciferase-like" evidence="4">
    <location>
        <begin position="19"/>
        <end position="337"/>
    </location>
</feature>
<dbReference type="SUPFAM" id="SSF55718">
    <property type="entry name" value="SCP-like"/>
    <property type="match status" value="1"/>
</dbReference>
<dbReference type="SUPFAM" id="SSF51679">
    <property type="entry name" value="Bacterial luciferase-like"/>
    <property type="match status" value="1"/>
</dbReference>
<dbReference type="InterPro" id="IPR036661">
    <property type="entry name" value="Luciferase-like_sf"/>
</dbReference>
<dbReference type="Gene3D" id="3.20.20.30">
    <property type="entry name" value="Luciferase-like domain"/>
    <property type="match status" value="1"/>
</dbReference>
<dbReference type="InterPro" id="IPR003033">
    <property type="entry name" value="SCP2_sterol-bd_dom"/>
</dbReference>
<dbReference type="PANTHER" id="PTHR30137:SF8">
    <property type="entry name" value="BLR5498 PROTEIN"/>
    <property type="match status" value="1"/>
</dbReference>
<dbReference type="InterPro" id="IPR011251">
    <property type="entry name" value="Luciferase-like_dom"/>
</dbReference>
<evidence type="ECO:0000259" key="4">
    <source>
        <dbReference type="Pfam" id="PF00296"/>
    </source>
</evidence>
<feature type="domain" description="SCP2" evidence="5">
    <location>
        <begin position="487"/>
        <end position="566"/>
    </location>
</feature>
<sequence length="572" mass="63741">MRFSLFYEHQLPRPWADGQELRLYQDALEQVEIADRIGFDYVWEVEHHFLEEYSHSSAPEVFLAAASQRTKRIRLGHGIVQLPPAINHPARIAERIATLDLVSNGRVDFGTGEASSSAELGGFGVRRTDKRAQWQDAIDAVTRMFVEEPFAGWSSPHFRMPPRNVIPKPVQKPHPPLWVACSRRETIHFAARNGIGALSFSFVEPEDAGRWVDEYYRIIASDECVPAGFAVNPNVTVVLPMMLHEDEATAIDRGIDGAHFFGFALAHYYGTTPHDPGRTDVWREFEERRAARGFDRDQIIANAEALNVNVGSLRGAVGTPDQVADLIRRYESAGVDQVSFVLQAGPNRHEHICESLELFGKAILPRFTEGREEREAAKAERLAPAIEAALARRRPARTLPPGYRIDEDAEVSRALRGSRSSRPRRPLRDEVRAAGRKRAAQGFYRLVHGRSDAQIERRFGPGAQRVLFAGMARAYDPSASGGFRGELEFRLTRDGRPATAWTVEVGDRRARAKPGRADDAALTLIVGAADFLRILAGDANPASLLMDGRLKLRGDFELAPRLSEMFGGPSPY</sequence>
<accession>A0ABW2Y009</accession>
<evidence type="ECO:0000313" key="7">
    <source>
        <dbReference type="Proteomes" id="UP001597063"/>
    </source>
</evidence>
<dbReference type="EMBL" id="JBHTGP010000033">
    <property type="protein sequence ID" value="MFD0691848.1"/>
    <property type="molecule type" value="Genomic_DNA"/>
</dbReference>
<name>A0ABW2Y009_9ACTN</name>
<evidence type="ECO:0000313" key="6">
    <source>
        <dbReference type="EMBL" id="MFD0691848.1"/>
    </source>
</evidence>
<keyword evidence="1" id="KW-0560">Oxidoreductase</keyword>
<dbReference type="InterPro" id="IPR036527">
    <property type="entry name" value="SCP2_sterol-bd_dom_sf"/>
</dbReference>
<evidence type="ECO:0000256" key="1">
    <source>
        <dbReference type="ARBA" id="ARBA00023002"/>
    </source>
</evidence>
<feature type="region of interest" description="Disordered" evidence="3">
    <location>
        <begin position="411"/>
        <end position="434"/>
    </location>
</feature>
<keyword evidence="7" id="KW-1185">Reference proteome</keyword>
<organism evidence="6 7">
    <name type="scientific">Actinomadura fibrosa</name>
    <dbReference type="NCBI Taxonomy" id="111802"/>
    <lineage>
        <taxon>Bacteria</taxon>
        <taxon>Bacillati</taxon>
        <taxon>Actinomycetota</taxon>
        <taxon>Actinomycetes</taxon>
        <taxon>Streptosporangiales</taxon>
        <taxon>Thermomonosporaceae</taxon>
        <taxon>Actinomadura</taxon>
    </lineage>
</organism>
<gene>
    <name evidence="6" type="ORF">ACFQZM_45670</name>
</gene>
<dbReference type="Gene3D" id="3.30.1050.10">
    <property type="entry name" value="SCP2 sterol-binding domain"/>
    <property type="match status" value="1"/>
</dbReference>
<evidence type="ECO:0000259" key="5">
    <source>
        <dbReference type="Pfam" id="PF02036"/>
    </source>
</evidence>
<evidence type="ECO:0000256" key="3">
    <source>
        <dbReference type="SAM" id="MobiDB-lite"/>
    </source>
</evidence>
<dbReference type="InterPro" id="IPR050766">
    <property type="entry name" value="Bact_Lucif_Oxidored"/>
</dbReference>